<gene>
    <name evidence="1" type="ORF">GJ699_27465</name>
</gene>
<evidence type="ECO:0000313" key="1">
    <source>
        <dbReference type="EMBL" id="MRW93739.1"/>
    </source>
</evidence>
<dbReference type="Proteomes" id="UP000433309">
    <property type="component" value="Unassembled WGS sequence"/>
</dbReference>
<proteinExistence type="predicted"/>
<dbReference type="EMBL" id="WKJK01000019">
    <property type="protein sequence ID" value="MRW93739.1"/>
    <property type="molecule type" value="Genomic_DNA"/>
</dbReference>
<evidence type="ECO:0000313" key="2">
    <source>
        <dbReference type="Proteomes" id="UP000433309"/>
    </source>
</evidence>
<dbReference type="RefSeq" id="WP_154382454.1">
    <property type="nucleotide sequence ID" value="NZ_WKJK01000019.1"/>
</dbReference>
<keyword evidence="2" id="KW-1185">Reference proteome</keyword>
<organism evidence="1 2">
    <name type="scientific">Duganella guangzhouensis</name>
    <dbReference type="NCBI Taxonomy" id="2666084"/>
    <lineage>
        <taxon>Bacteria</taxon>
        <taxon>Pseudomonadati</taxon>
        <taxon>Pseudomonadota</taxon>
        <taxon>Betaproteobacteria</taxon>
        <taxon>Burkholderiales</taxon>
        <taxon>Oxalobacteraceae</taxon>
        <taxon>Telluria group</taxon>
        <taxon>Duganella</taxon>
    </lineage>
</organism>
<sequence length="104" mass="11279">MVQSGTTGTLVVTRDTGFMGGGCYLSVSLNGTLAARLDVSEKSTFFVPQGEVLIRAGRDPEGKAFSSTNQDNWTQRETIIKAGETKYFRLSIDANGKPDIQRSE</sequence>
<name>A0A6I2LBU9_9BURK</name>
<protein>
    <submittedName>
        <fullName evidence="1">Uncharacterized protein</fullName>
    </submittedName>
</protein>
<comment type="caution">
    <text evidence="1">The sequence shown here is derived from an EMBL/GenBank/DDBJ whole genome shotgun (WGS) entry which is preliminary data.</text>
</comment>
<accession>A0A6I2LBU9</accession>
<dbReference type="AlphaFoldDB" id="A0A6I2LBU9"/>
<reference evidence="1 2" key="1">
    <citation type="submission" date="2019-11" db="EMBL/GenBank/DDBJ databases">
        <title>Novel species isolated from a subtropical stream in China.</title>
        <authorList>
            <person name="Lu H."/>
        </authorList>
    </citation>
    <scope>NUCLEOTIDE SEQUENCE [LARGE SCALE GENOMIC DNA]</scope>
    <source>
        <strain evidence="1 2">FT80W</strain>
    </source>
</reference>